<dbReference type="AlphaFoldDB" id="A0A6M1S6U2"/>
<dbReference type="CDD" id="cd00093">
    <property type="entry name" value="HTH_XRE"/>
    <property type="match status" value="1"/>
</dbReference>
<feature type="domain" description="HTH cro/C1-type" evidence="1">
    <location>
        <begin position="15"/>
        <end position="69"/>
    </location>
</feature>
<organism evidence="2 3">
    <name type="scientific">Rhizobium daejeonense</name>
    <dbReference type="NCBI Taxonomy" id="240521"/>
    <lineage>
        <taxon>Bacteria</taxon>
        <taxon>Pseudomonadati</taxon>
        <taxon>Pseudomonadota</taxon>
        <taxon>Alphaproteobacteria</taxon>
        <taxon>Hyphomicrobiales</taxon>
        <taxon>Rhizobiaceae</taxon>
        <taxon>Rhizobium/Agrobacterium group</taxon>
        <taxon>Rhizobium</taxon>
    </lineage>
</organism>
<keyword evidence="3" id="KW-1185">Reference proteome</keyword>
<accession>A0A6M1S6U2</accession>
<name>A0A6M1S6U2_9HYPH</name>
<proteinExistence type="predicted"/>
<protein>
    <submittedName>
        <fullName evidence="2">Helix-turn-helix transcriptional regulator</fullName>
    </submittedName>
</protein>
<dbReference type="RefSeq" id="WP_163897155.1">
    <property type="nucleotide sequence ID" value="NZ_CP048424.1"/>
</dbReference>
<dbReference type="Proteomes" id="UP000477849">
    <property type="component" value="Unassembled WGS sequence"/>
</dbReference>
<dbReference type="InterPro" id="IPR001387">
    <property type="entry name" value="Cro/C1-type_HTH"/>
</dbReference>
<gene>
    <name evidence="2" type="ORF">G6N76_20440</name>
</gene>
<dbReference type="SMART" id="SM00530">
    <property type="entry name" value="HTH_XRE"/>
    <property type="match status" value="1"/>
</dbReference>
<comment type="caution">
    <text evidence="2">The sequence shown here is derived from an EMBL/GenBank/DDBJ whole genome shotgun (WGS) entry which is preliminary data.</text>
</comment>
<dbReference type="SUPFAM" id="SSF47413">
    <property type="entry name" value="lambda repressor-like DNA-binding domains"/>
    <property type="match status" value="1"/>
</dbReference>
<sequence>MRKITAIDVAIGMRIRERRRSLRMSQRELARRIGLSYQQVQKYEGAKTRVPPKSLARMAGVFEVNVDWFFGGLSGLLSRGVTMPVDGRTLAGFLGTAEGRELNLAFSRITDLRVRRHVIGLVRAIAGKQ</sequence>
<dbReference type="InterPro" id="IPR010982">
    <property type="entry name" value="Lambda_DNA-bd_dom_sf"/>
</dbReference>
<dbReference type="EMBL" id="JAAKZH010000008">
    <property type="protein sequence ID" value="NGO66031.1"/>
    <property type="molecule type" value="Genomic_DNA"/>
</dbReference>
<dbReference type="GO" id="GO:0003677">
    <property type="term" value="F:DNA binding"/>
    <property type="evidence" value="ECO:0007669"/>
    <property type="project" value="InterPro"/>
</dbReference>
<evidence type="ECO:0000259" key="1">
    <source>
        <dbReference type="PROSITE" id="PS50943"/>
    </source>
</evidence>
<dbReference type="Pfam" id="PF01381">
    <property type="entry name" value="HTH_3"/>
    <property type="match status" value="1"/>
</dbReference>
<reference evidence="2 3" key="1">
    <citation type="submission" date="2020-02" db="EMBL/GenBank/DDBJ databases">
        <title>Genome sequence of the type strain CCBAU10050 of Rhizobium daejeonense.</title>
        <authorList>
            <person name="Gao J."/>
            <person name="Sun J."/>
        </authorList>
    </citation>
    <scope>NUCLEOTIDE SEQUENCE [LARGE SCALE GENOMIC DNA]</scope>
    <source>
        <strain evidence="2 3">CCBAU10050</strain>
    </source>
</reference>
<dbReference type="Gene3D" id="1.10.260.40">
    <property type="entry name" value="lambda repressor-like DNA-binding domains"/>
    <property type="match status" value="1"/>
</dbReference>
<evidence type="ECO:0000313" key="2">
    <source>
        <dbReference type="EMBL" id="NGO66031.1"/>
    </source>
</evidence>
<evidence type="ECO:0000313" key="3">
    <source>
        <dbReference type="Proteomes" id="UP000477849"/>
    </source>
</evidence>
<dbReference type="PROSITE" id="PS50943">
    <property type="entry name" value="HTH_CROC1"/>
    <property type="match status" value="1"/>
</dbReference>